<evidence type="ECO:0000256" key="7">
    <source>
        <dbReference type="ARBA" id="ARBA00022840"/>
    </source>
</evidence>
<dbReference type="RefSeq" id="WP_146370549.1">
    <property type="nucleotide sequence ID" value="NZ_SJPP01000001.1"/>
</dbReference>
<evidence type="ECO:0000313" key="14">
    <source>
        <dbReference type="EMBL" id="TWU13183.1"/>
    </source>
</evidence>
<evidence type="ECO:0000256" key="6">
    <source>
        <dbReference type="ARBA" id="ARBA00022777"/>
    </source>
</evidence>
<keyword evidence="10" id="KW-0812">Transmembrane</keyword>
<evidence type="ECO:0000259" key="11">
    <source>
        <dbReference type="PROSITE" id="PS50109"/>
    </source>
</evidence>
<dbReference type="PRINTS" id="PR00344">
    <property type="entry name" value="BCTRLSENSOR"/>
</dbReference>
<gene>
    <name evidence="14" type="primary">tmoS</name>
    <name evidence="14" type="ORF">CA54_20090</name>
</gene>
<dbReference type="Pfam" id="PF02518">
    <property type="entry name" value="HATPase_c"/>
    <property type="match status" value="1"/>
</dbReference>
<dbReference type="EMBL" id="SJPP01000001">
    <property type="protein sequence ID" value="TWU13183.1"/>
    <property type="molecule type" value="Genomic_DNA"/>
</dbReference>
<dbReference type="SUPFAM" id="SSF55874">
    <property type="entry name" value="ATPase domain of HSP90 chaperone/DNA topoisomerase II/histidine kinase"/>
    <property type="match status" value="1"/>
</dbReference>
<evidence type="ECO:0000256" key="4">
    <source>
        <dbReference type="ARBA" id="ARBA00022679"/>
    </source>
</evidence>
<evidence type="ECO:0000313" key="15">
    <source>
        <dbReference type="Proteomes" id="UP000320735"/>
    </source>
</evidence>
<dbReference type="InterPro" id="IPR005467">
    <property type="entry name" value="His_kinase_dom"/>
</dbReference>
<evidence type="ECO:0000256" key="8">
    <source>
        <dbReference type="ARBA" id="ARBA00023012"/>
    </source>
</evidence>
<keyword evidence="4 14" id="KW-0808">Transferase</keyword>
<comment type="catalytic activity">
    <reaction evidence="1">
        <text>ATP + protein L-histidine = ADP + protein N-phospho-L-histidine.</text>
        <dbReference type="EC" id="2.7.13.3"/>
    </reaction>
</comment>
<keyword evidence="5" id="KW-0547">Nucleotide-binding</keyword>
<evidence type="ECO:0000256" key="9">
    <source>
        <dbReference type="SAM" id="Coils"/>
    </source>
</evidence>
<dbReference type="PROSITE" id="PS50112">
    <property type="entry name" value="PAS"/>
    <property type="match status" value="1"/>
</dbReference>
<name>A0A5C6BLX8_9PLAN</name>
<keyword evidence="10" id="KW-0472">Membrane</keyword>
<dbReference type="InterPro" id="IPR036890">
    <property type="entry name" value="HATPase_C_sf"/>
</dbReference>
<dbReference type="SUPFAM" id="SSF55781">
    <property type="entry name" value="GAF domain-like"/>
    <property type="match status" value="1"/>
</dbReference>
<dbReference type="GO" id="GO:0005524">
    <property type="term" value="F:ATP binding"/>
    <property type="evidence" value="ECO:0007669"/>
    <property type="project" value="UniProtKB-KW"/>
</dbReference>
<dbReference type="Gene3D" id="3.30.450.20">
    <property type="entry name" value="PAS domain"/>
    <property type="match status" value="2"/>
</dbReference>
<dbReference type="GO" id="GO:0000155">
    <property type="term" value="F:phosphorelay sensor kinase activity"/>
    <property type="evidence" value="ECO:0007669"/>
    <property type="project" value="InterPro"/>
</dbReference>
<organism evidence="14 15">
    <name type="scientific">Symmachiella macrocystis</name>
    <dbReference type="NCBI Taxonomy" id="2527985"/>
    <lineage>
        <taxon>Bacteria</taxon>
        <taxon>Pseudomonadati</taxon>
        <taxon>Planctomycetota</taxon>
        <taxon>Planctomycetia</taxon>
        <taxon>Planctomycetales</taxon>
        <taxon>Planctomycetaceae</taxon>
        <taxon>Symmachiella</taxon>
    </lineage>
</organism>
<evidence type="ECO:0000256" key="2">
    <source>
        <dbReference type="ARBA" id="ARBA00012438"/>
    </source>
</evidence>
<evidence type="ECO:0000256" key="10">
    <source>
        <dbReference type="SAM" id="Phobius"/>
    </source>
</evidence>
<comment type="caution">
    <text evidence="14">The sequence shown here is derived from an EMBL/GenBank/DDBJ whole genome shotgun (WGS) entry which is preliminary data.</text>
</comment>
<dbReference type="InterPro" id="IPR029016">
    <property type="entry name" value="GAF-like_dom_sf"/>
</dbReference>
<feature type="domain" description="PAC" evidence="13">
    <location>
        <begin position="170"/>
        <end position="221"/>
    </location>
</feature>
<dbReference type="PROSITE" id="PS50113">
    <property type="entry name" value="PAC"/>
    <property type="match status" value="2"/>
</dbReference>
<dbReference type="SUPFAM" id="SSF55785">
    <property type="entry name" value="PYP-like sensor domain (PAS domain)"/>
    <property type="match status" value="2"/>
</dbReference>
<evidence type="ECO:0000256" key="3">
    <source>
        <dbReference type="ARBA" id="ARBA00022553"/>
    </source>
</evidence>
<dbReference type="InterPro" id="IPR000700">
    <property type="entry name" value="PAS-assoc_C"/>
</dbReference>
<dbReference type="Pfam" id="PF08448">
    <property type="entry name" value="PAS_4"/>
    <property type="match status" value="1"/>
</dbReference>
<keyword evidence="9" id="KW-0175">Coiled coil</keyword>
<dbReference type="CDD" id="cd00082">
    <property type="entry name" value="HisKA"/>
    <property type="match status" value="1"/>
</dbReference>
<dbReference type="SMART" id="SM00388">
    <property type="entry name" value="HisKA"/>
    <property type="match status" value="1"/>
</dbReference>
<dbReference type="PANTHER" id="PTHR43065">
    <property type="entry name" value="SENSOR HISTIDINE KINASE"/>
    <property type="match status" value="1"/>
</dbReference>
<dbReference type="SUPFAM" id="SSF47384">
    <property type="entry name" value="Homodimeric domain of signal transducing histidine kinase"/>
    <property type="match status" value="1"/>
</dbReference>
<dbReference type="PANTHER" id="PTHR43065:SF10">
    <property type="entry name" value="PEROXIDE STRESS-ACTIVATED HISTIDINE KINASE MAK3"/>
    <property type="match status" value="1"/>
</dbReference>
<feature type="domain" description="Histidine kinase" evidence="11">
    <location>
        <begin position="579"/>
        <end position="795"/>
    </location>
</feature>
<dbReference type="SMART" id="SM00091">
    <property type="entry name" value="PAS"/>
    <property type="match status" value="2"/>
</dbReference>
<dbReference type="SMART" id="SM00387">
    <property type="entry name" value="HATPase_c"/>
    <property type="match status" value="1"/>
</dbReference>
<dbReference type="InterPro" id="IPR035965">
    <property type="entry name" value="PAS-like_dom_sf"/>
</dbReference>
<dbReference type="AlphaFoldDB" id="A0A5C6BLX8"/>
<keyword evidence="15" id="KW-1185">Reference proteome</keyword>
<dbReference type="InterPro" id="IPR003661">
    <property type="entry name" value="HisK_dim/P_dom"/>
</dbReference>
<reference evidence="14 15" key="1">
    <citation type="submission" date="2019-02" db="EMBL/GenBank/DDBJ databases">
        <title>Deep-cultivation of Planctomycetes and their phenomic and genomic characterization uncovers novel biology.</title>
        <authorList>
            <person name="Wiegand S."/>
            <person name="Jogler M."/>
            <person name="Boedeker C."/>
            <person name="Pinto D."/>
            <person name="Vollmers J."/>
            <person name="Rivas-Marin E."/>
            <person name="Kohn T."/>
            <person name="Peeters S.H."/>
            <person name="Heuer A."/>
            <person name="Rast P."/>
            <person name="Oberbeckmann S."/>
            <person name="Bunk B."/>
            <person name="Jeske O."/>
            <person name="Meyerdierks A."/>
            <person name="Storesund J.E."/>
            <person name="Kallscheuer N."/>
            <person name="Luecker S."/>
            <person name="Lage O.M."/>
            <person name="Pohl T."/>
            <person name="Merkel B.J."/>
            <person name="Hornburger P."/>
            <person name="Mueller R.-W."/>
            <person name="Bruemmer F."/>
            <person name="Labrenz M."/>
            <person name="Spormann A.M."/>
            <person name="Op Den Camp H."/>
            <person name="Overmann J."/>
            <person name="Amann R."/>
            <person name="Jetten M.S.M."/>
            <person name="Mascher T."/>
            <person name="Medema M.H."/>
            <person name="Devos D.P."/>
            <person name="Kaster A.-K."/>
            <person name="Ovreas L."/>
            <person name="Rohde M."/>
            <person name="Galperin M.Y."/>
            <person name="Jogler C."/>
        </authorList>
    </citation>
    <scope>NUCLEOTIDE SEQUENCE [LARGE SCALE GENOMIC DNA]</scope>
    <source>
        <strain evidence="14 15">CA54</strain>
    </source>
</reference>
<feature type="transmembrane region" description="Helical" evidence="10">
    <location>
        <begin position="30"/>
        <end position="47"/>
    </location>
</feature>
<dbReference type="InterPro" id="IPR013656">
    <property type="entry name" value="PAS_4"/>
</dbReference>
<keyword evidence="3" id="KW-0597">Phosphoprotein</keyword>
<feature type="domain" description="PAC" evidence="13">
    <location>
        <begin position="510"/>
        <end position="559"/>
    </location>
</feature>
<dbReference type="CDD" id="cd00130">
    <property type="entry name" value="PAS"/>
    <property type="match status" value="2"/>
</dbReference>
<dbReference type="Gene3D" id="3.30.565.10">
    <property type="entry name" value="Histidine kinase-like ATPase, C-terminal domain"/>
    <property type="match status" value="1"/>
</dbReference>
<evidence type="ECO:0000259" key="13">
    <source>
        <dbReference type="PROSITE" id="PS50113"/>
    </source>
</evidence>
<keyword evidence="6 14" id="KW-0418">Kinase</keyword>
<evidence type="ECO:0000259" key="12">
    <source>
        <dbReference type="PROSITE" id="PS50112"/>
    </source>
</evidence>
<dbReference type="Proteomes" id="UP000320735">
    <property type="component" value="Unassembled WGS sequence"/>
</dbReference>
<proteinExistence type="predicted"/>
<sequence>MGILNFASLVLLTIAGIQTAWAWRNLRDWRLAFACLTLLLAGIPGIFEFLFDVNKKPLRADFSFDEVQLFTVGVLAVLAASFIKQIIHSQQMAAVAQSVSEFQLASIVENVPDAILTVDRDAKVLYLNHSDSLYKVEEIVGQSALRMLPEDAHSNMRAALAEVVEDGRSVELDVPMIDRDGSNRWYTCRIFPAGSGSPPETATVIATNITQRKQAEDELRRSRDELEQRVVERTRELALANQELRSEIIEHKQTERQLFSRIEFERIISGLSSRFIDLDPGQIDPAIDDALKKLGEVSGTDHCSICHLNDSPPTASMTHEWCRDGVAPVSDLIQDLPMEKHPWLWQKIRELVPVHISNLDELPPEAKTLKAALESRKMQSFVVVPLTSGHVLWGFVSFAVIGRQVSWHDDMVALLKIVGDIFLSALERQRASEALLATEARIHRLFQSNIIGSTFTDVDGILYDANDAFLNMTGYSREDLPLRWRDLTPPEWSHLDEQALRSIRTEGFAPPREKEYFHRDGHRVPILMGTALLDKHSGECIGFVIDLTERKQAAERIRELTSRLEGASRLSVMGEMTAGLAHELHQPLAVIANYANGCIRRLSKETLDCPKLIESMQEVVAQSIRAGEILRRTRDFLHQREIQWESVDMNFVIRDAVHLAELDSRQKDVEIRLHLGQNLPDIFGDAVQLTQALLNLLLNGIQAAADNPSGPKMINVESSIHQDGSVQITIADTGLGIPAELRDSIFDQFFTTKSDGLGMGLAICKSTIENHGGKIWMRPGAFEGTEFSLVLPKARLEPRPPVTLAKLTEQAAASAPR</sequence>
<feature type="coiled-coil region" evidence="9">
    <location>
        <begin position="205"/>
        <end position="257"/>
    </location>
</feature>
<keyword evidence="8" id="KW-0902">Two-component regulatory system</keyword>
<feature type="transmembrane region" description="Helical" evidence="10">
    <location>
        <begin position="6"/>
        <end position="23"/>
    </location>
</feature>
<dbReference type="OrthoDB" id="9815750at2"/>
<keyword evidence="7" id="KW-0067">ATP-binding</keyword>
<keyword evidence="10" id="KW-1133">Transmembrane helix</keyword>
<dbReference type="Gene3D" id="1.10.287.130">
    <property type="match status" value="1"/>
</dbReference>
<dbReference type="InterPro" id="IPR036097">
    <property type="entry name" value="HisK_dim/P_sf"/>
</dbReference>
<dbReference type="PROSITE" id="PS50109">
    <property type="entry name" value="HIS_KIN"/>
    <property type="match status" value="1"/>
</dbReference>
<evidence type="ECO:0000256" key="1">
    <source>
        <dbReference type="ARBA" id="ARBA00000085"/>
    </source>
</evidence>
<dbReference type="Pfam" id="PF13426">
    <property type="entry name" value="PAS_9"/>
    <property type="match status" value="1"/>
</dbReference>
<dbReference type="SMART" id="SM00065">
    <property type="entry name" value="GAF"/>
    <property type="match status" value="1"/>
</dbReference>
<dbReference type="Pfam" id="PF01590">
    <property type="entry name" value="GAF"/>
    <property type="match status" value="1"/>
</dbReference>
<feature type="domain" description="PAS" evidence="12">
    <location>
        <begin position="438"/>
        <end position="480"/>
    </location>
</feature>
<feature type="transmembrane region" description="Helical" evidence="10">
    <location>
        <begin position="67"/>
        <end position="83"/>
    </location>
</feature>
<dbReference type="InterPro" id="IPR003594">
    <property type="entry name" value="HATPase_dom"/>
</dbReference>
<dbReference type="InterPro" id="IPR004358">
    <property type="entry name" value="Sig_transdc_His_kin-like_C"/>
</dbReference>
<evidence type="ECO:0000256" key="5">
    <source>
        <dbReference type="ARBA" id="ARBA00022741"/>
    </source>
</evidence>
<dbReference type="NCBIfam" id="TIGR00229">
    <property type="entry name" value="sensory_box"/>
    <property type="match status" value="2"/>
</dbReference>
<accession>A0A5C6BLX8</accession>
<dbReference type="InterPro" id="IPR003018">
    <property type="entry name" value="GAF"/>
</dbReference>
<dbReference type="InterPro" id="IPR000014">
    <property type="entry name" value="PAS"/>
</dbReference>
<protein>
    <recommendedName>
        <fullName evidence="2">histidine kinase</fullName>
        <ecNumber evidence="2">2.7.13.3</ecNumber>
    </recommendedName>
</protein>
<dbReference type="EC" id="2.7.13.3" evidence="2"/>
<dbReference type="Gene3D" id="3.30.450.40">
    <property type="match status" value="1"/>
</dbReference>
<feature type="transmembrane region" description="Helical" evidence="10">
    <location>
        <begin position="380"/>
        <end position="401"/>
    </location>
</feature>